<gene>
    <name evidence="1" type="primary">cmoB</name>
    <name evidence="1" type="ORF">AHMF7616_02298</name>
</gene>
<dbReference type="GO" id="GO:0032259">
    <property type="term" value="P:methylation"/>
    <property type="evidence" value="ECO:0007669"/>
    <property type="project" value="UniProtKB-KW"/>
</dbReference>
<evidence type="ECO:0000313" key="1">
    <source>
        <dbReference type="EMBL" id="RDC63690.1"/>
    </source>
</evidence>
<comment type="caution">
    <text evidence="1">The sequence shown here is derived from an EMBL/GenBank/DDBJ whole genome shotgun (WGS) entry which is preliminary data.</text>
</comment>
<dbReference type="AlphaFoldDB" id="A0A369QHC5"/>
<dbReference type="CDD" id="cd02440">
    <property type="entry name" value="AdoMet_MTases"/>
    <property type="match status" value="1"/>
</dbReference>
<name>A0A369QHC5_9BACT</name>
<dbReference type="Gene3D" id="3.40.50.150">
    <property type="entry name" value="Vaccinia Virus protein VP39"/>
    <property type="match status" value="1"/>
</dbReference>
<protein>
    <submittedName>
        <fullName evidence="1">Magnesium-protoporphyrin O-methyltransferase</fullName>
        <ecNumber evidence="1">2.1.1.-</ecNumber>
    </submittedName>
</protein>
<dbReference type="GO" id="GO:0008168">
    <property type="term" value="F:methyltransferase activity"/>
    <property type="evidence" value="ECO:0007669"/>
    <property type="project" value="UniProtKB-KW"/>
</dbReference>
<accession>A0A369QHC5</accession>
<evidence type="ECO:0000313" key="2">
    <source>
        <dbReference type="Proteomes" id="UP000253919"/>
    </source>
</evidence>
<dbReference type="InterPro" id="IPR027554">
    <property type="entry name" value="Meth_Rta_06860"/>
</dbReference>
<dbReference type="InterPro" id="IPR027555">
    <property type="entry name" value="Mo5U34_MeTrfas-like"/>
</dbReference>
<sequence>MSTLQQEIEQLRPWFHNIHLPDGTQTAPHHSLGDFPAFKWRDIAPSIPEDLSGWKVLDVGCNAGYYTIELAKRGAQVLAIDIDPHYLRQAAWVAQQFNLSQQIEFRQMQVYDVAQLNQSFDLIWYMGVLYHLRYPLLSLDILSQKLKKLMIFQTLTMPGEEVAEVPFDLDFNDREKMQQDGWPKMAFIENRLAGDVTNWWAPNHTGIEAMLRSCGLKVTQRPAHEIYLCEPDTSNPKNVHSWNSSEYLSATGQNWSEAVKVKITHKNRTLTS</sequence>
<dbReference type="Pfam" id="PF08003">
    <property type="entry name" value="Methyltransf_9"/>
    <property type="match status" value="1"/>
</dbReference>
<dbReference type="EC" id="2.1.1.-" evidence="1"/>
<proteinExistence type="predicted"/>
<dbReference type="NCBIfam" id="TIGR04290">
    <property type="entry name" value="meth_Rta_06860"/>
    <property type="match status" value="1"/>
</dbReference>
<dbReference type="OrthoDB" id="9791837at2"/>
<keyword evidence="2" id="KW-1185">Reference proteome</keyword>
<organism evidence="1 2">
    <name type="scientific">Adhaeribacter pallidiroseus</name>
    <dbReference type="NCBI Taxonomy" id="2072847"/>
    <lineage>
        <taxon>Bacteria</taxon>
        <taxon>Pseudomonadati</taxon>
        <taxon>Bacteroidota</taxon>
        <taxon>Cytophagia</taxon>
        <taxon>Cytophagales</taxon>
        <taxon>Hymenobacteraceae</taxon>
        <taxon>Adhaeribacter</taxon>
    </lineage>
</organism>
<dbReference type="PANTHER" id="PTHR43861:SF1">
    <property type="entry name" value="TRANS-ACONITATE 2-METHYLTRANSFERASE"/>
    <property type="match status" value="1"/>
</dbReference>
<dbReference type="PANTHER" id="PTHR43861">
    <property type="entry name" value="TRANS-ACONITATE 2-METHYLTRANSFERASE-RELATED"/>
    <property type="match status" value="1"/>
</dbReference>
<keyword evidence="1" id="KW-0489">Methyltransferase</keyword>
<dbReference type="RefSeq" id="WP_115372946.1">
    <property type="nucleotide sequence ID" value="NZ_QASA01000001.1"/>
</dbReference>
<reference evidence="1 2" key="1">
    <citation type="submission" date="2018-04" db="EMBL/GenBank/DDBJ databases">
        <title>Adhaeribacter sp. HMF7616 genome sequencing and assembly.</title>
        <authorList>
            <person name="Kang H."/>
            <person name="Kang J."/>
            <person name="Cha I."/>
            <person name="Kim H."/>
            <person name="Joh K."/>
        </authorList>
    </citation>
    <scope>NUCLEOTIDE SEQUENCE [LARGE SCALE GENOMIC DNA]</scope>
    <source>
        <strain evidence="1 2">HMF7616</strain>
    </source>
</reference>
<dbReference type="Proteomes" id="UP000253919">
    <property type="component" value="Unassembled WGS sequence"/>
</dbReference>
<dbReference type="EMBL" id="QASA01000001">
    <property type="protein sequence ID" value="RDC63690.1"/>
    <property type="molecule type" value="Genomic_DNA"/>
</dbReference>
<dbReference type="InterPro" id="IPR029063">
    <property type="entry name" value="SAM-dependent_MTases_sf"/>
</dbReference>
<dbReference type="SUPFAM" id="SSF53335">
    <property type="entry name" value="S-adenosyl-L-methionine-dependent methyltransferases"/>
    <property type="match status" value="1"/>
</dbReference>
<keyword evidence="1" id="KW-0808">Transferase</keyword>